<dbReference type="OrthoDB" id="2506356at2759"/>
<organism evidence="1 2">
    <name type="scientific">Puccinia sorghi</name>
    <dbReference type="NCBI Taxonomy" id="27349"/>
    <lineage>
        <taxon>Eukaryota</taxon>
        <taxon>Fungi</taxon>
        <taxon>Dikarya</taxon>
        <taxon>Basidiomycota</taxon>
        <taxon>Pucciniomycotina</taxon>
        <taxon>Pucciniomycetes</taxon>
        <taxon>Pucciniales</taxon>
        <taxon>Pucciniaceae</taxon>
        <taxon>Puccinia</taxon>
    </lineage>
</organism>
<protein>
    <submittedName>
        <fullName evidence="1">Uncharacterized protein</fullName>
    </submittedName>
</protein>
<dbReference type="EMBL" id="LAVV01007046">
    <property type="protein sequence ID" value="KNZ57323.1"/>
    <property type="molecule type" value="Genomic_DNA"/>
</dbReference>
<reference evidence="1 2" key="1">
    <citation type="submission" date="2015-08" db="EMBL/GenBank/DDBJ databases">
        <title>Next Generation Sequencing and Analysis of the Genome of Puccinia sorghi L Schw, the Causal Agent of Maize Common Rust.</title>
        <authorList>
            <person name="Rochi L."/>
            <person name="Burguener G."/>
            <person name="Darino M."/>
            <person name="Turjanski A."/>
            <person name="Kreff E."/>
            <person name="Dieguez M.J."/>
            <person name="Sacco F."/>
        </authorList>
    </citation>
    <scope>NUCLEOTIDE SEQUENCE [LARGE SCALE GENOMIC DNA]</scope>
    <source>
        <strain evidence="1 2">RO10H11247</strain>
    </source>
</reference>
<gene>
    <name evidence="1" type="ORF">VP01_2189g2</name>
</gene>
<accession>A0A0L6V987</accession>
<comment type="caution">
    <text evidence="1">The sequence shown here is derived from an EMBL/GenBank/DDBJ whole genome shotgun (WGS) entry which is preliminary data.</text>
</comment>
<evidence type="ECO:0000313" key="1">
    <source>
        <dbReference type="EMBL" id="KNZ57323.1"/>
    </source>
</evidence>
<keyword evidence="2" id="KW-1185">Reference proteome</keyword>
<proteinExistence type="predicted"/>
<dbReference type="VEuPathDB" id="FungiDB:VP01_2189g2"/>
<sequence>MPTTRSTSKKPSGDVGQPIADNPALSKFLANPNSYVSYIDPQLKSDGSNMSQWIDSVNDLTHLLFGVKNFLADDSNFDLLDEPMDWSFLHVLKFSIALDVQPILKDADSALDALKTLKKNFHKSTRVRQLELINSLLHLDDKMSASHFNSFFSIMSQLSSIGVDLSPLVQGLLLQTLTAPPPGTSKTHLNNLILAAAEKSDDKLGPRDIQVIYNSLQSDVVDGDGTAANSFAINLL</sequence>
<dbReference type="Proteomes" id="UP000037035">
    <property type="component" value="Unassembled WGS sequence"/>
</dbReference>
<evidence type="ECO:0000313" key="2">
    <source>
        <dbReference type="Proteomes" id="UP000037035"/>
    </source>
</evidence>
<name>A0A0L6V987_9BASI</name>
<dbReference type="AlphaFoldDB" id="A0A0L6V987"/>